<evidence type="ECO:0000313" key="2">
    <source>
        <dbReference type="EMBL" id="SYX85573.1"/>
    </source>
</evidence>
<name>A0A383RFF6_PAEAL</name>
<gene>
    <name evidence="2" type="ORF">PBLR_13995</name>
</gene>
<dbReference type="Proteomes" id="UP000304148">
    <property type="component" value="Chromosome"/>
</dbReference>
<dbReference type="SUPFAM" id="SSF69279">
    <property type="entry name" value="Phage tail proteins"/>
    <property type="match status" value="1"/>
</dbReference>
<dbReference type="EMBL" id="LS992241">
    <property type="protein sequence ID" value="SYX85573.1"/>
    <property type="molecule type" value="Genomic_DNA"/>
</dbReference>
<organism evidence="2 3">
    <name type="scientific">Paenibacillus alvei</name>
    <name type="common">Bacillus alvei</name>
    <dbReference type="NCBI Taxonomy" id="44250"/>
    <lineage>
        <taxon>Bacteria</taxon>
        <taxon>Bacillati</taxon>
        <taxon>Bacillota</taxon>
        <taxon>Bacilli</taxon>
        <taxon>Bacillales</taxon>
        <taxon>Paenibacillaceae</taxon>
        <taxon>Paenibacillus</taxon>
    </lineage>
</organism>
<feature type="domain" description="YqbQ/XkdQ" evidence="1">
    <location>
        <begin position="25"/>
        <end position="323"/>
    </location>
</feature>
<sequence>MNRLEVLVDNRNGNAWDMSQLISSMTWSTSRVGKPASISISFSKGAIFQDRSFTINNGDIIRVQEDGVPVFYGYVFSIETDESNTVKVTAYDQMRYLMVNDWCMLKNVTATEIIRYIAKKFDIKLGELVDTKYKIPTFMEDNKKLLDMMFRALDFTLNSTKIIYVLYDDFGKLTLREAASWTSDYAIGEESQMTSISYKASIDDGTYNYIKMYRDNPEKGVRETFVSKDSNNMAKWGHLQLYKKIDDKMNQAQIQQLGDNLLKLHNHEKKTLKVNAVGDVRIRAGMNIPIFAPEQNVNLRNKLIEECSQEWSGSGHTMSLTLKEF</sequence>
<accession>A0A383RFF6</accession>
<proteinExistence type="predicted"/>
<evidence type="ECO:0000313" key="3">
    <source>
        <dbReference type="Proteomes" id="UP000304148"/>
    </source>
</evidence>
<evidence type="ECO:0000259" key="1">
    <source>
        <dbReference type="Pfam" id="PF24032"/>
    </source>
</evidence>
<reference evidence="3" key="1">
    <citation type="submission" date="2018-08" db="EMBL/GenBank/DDBJ databases">
        <authorList>
            <person name="Chevrot R."/>
        </authorList>
    </citation>
    <scope>NUCLEOTIDE SEQUENCE [LARGE SCALE GENOMIC DNA]</scope>
</reference>
<dbReference type="InterPro" id="IPR056937">
    <property type="entry name" value="YqbQ/XkdQ"/>
</dbReference>
<protein>
    <submittedName>
        <fullName evidence="2">Phage protein</fullName>
    </submittedName>
</protein>
<dbReference type="Pfam" id="PF24032">
    <property type="entry name" value="YQBQ"/>
    <property type="match status" value="1"/>
</dbReference>
<dbReference type="AlphaFoldDB" id="A0A383RFF6"/>
<dbReference type="RefSeq" id="WP_138187372.1">
    <property type="nucleotide sequence ID" value="NZ_LS992241.1"/>
</dbReference>